<organism evidence="1 2">
    <name type="scientific">Rubus argutus</name>
    <name type="common">Southern blackberry</name>
    <dbReference type="NCBI Taxonomy" id="59490"/>
    <lineage>
        <taxon>Eukaryota</taxon>
        <taxon>Viridiplantae</taxon>
        <taxon>Streptophyta</taxon>
        <taxon>Embryophyta</taxon>
        <taxon>Tracheophyta</taxon>
        <taxon>Spermatophyta</taxon>
        <taxon>Magnoliopsida</taxon>
        <taxon>eudicotyledons</taxon>
        <taxon>Gunneridae</taxon>
        <taxon>Pentapetalae</taxon>
        <taxon>rosids</taxon>
        <taxon>fabids</taxon>
        <taxon>Rosales</taxon>
        <taxon>Rosaceae</taxon>
        <taxon>Rosoideae</taxon>
        <taxon>Rosoideae incertae sedis</taxon>
        <taxon>Rubus</taxon>
    </lineage>
</organism>
<dbReference type="Proteomes" id="UP001457282">
    <property type="component" value="Unassembled WGS sequence"/>
</dbReference>
<reference evidence="1 2" key="1">
    <citation type="journal article" date="2023" name="G3 (Bethesda)">
        <title>A chromosome-length genome assembly and annotation of blackberry (Rubus argutus, cv. 'Hillquist').</title>
        <authorList>
            <person name="Bruna T."/>
            <person name="Aryal R."/>
            <person name="Dudchenko O."/>
            <person name="Sargent D.J."/>
            <person name="Mead D."/>
            <person name="Buti M."/>
            <person name="Cavallini A."/>
            <person name="Hytonen T."/>
            <person name="Andres J."/>
            <person name="Pham M."/>
            <person name="Weisz D."/>
            <person name="Mascagni F."/>
            <person name="Usai G."/>
            <person name="Natali L."/>
            <person name="Bassil N."/>
            <person name="Fernandez G.E."/>
            <person name="Lomsadze A."/>
            <person name="Armour M."/>
            <person name="Olukolu B."/>
            <person name="Poorten T."/>
            <person name="Britton C."/>
            <person name="Davik J."/>
            <person name="Ashrafi H."/>
            <person name="Aiden E.L."/>
            <person name="Borodovsky M."/>
            <person name="Worthington M."/>
        </authorList>
    </citation>
    <scope>NUCLEOTIDE SEQUENCE [LARGE SCALE GENOMIC DNA]</scope>
    <source>
        <strain evidence="1">PI 553951</strain>
    </source>
</reference>
<keyword evidence="2" id="KW-1185">Reference proteome</keyword>
<comment type="caution">
    <text evidence="1">The sequence shown here is derived from an EMBL/GenBank/DDBJ whole genome shotgun (WGS) entry which is preliminary data.</text>
</comment>
<sequence length="221" mass="25315">MLLFPRVANETIYALSSRSSVSVMAFSIRREQAGEGFSVTCSVGLLFKSPDMVDQFPPHADWTSELLVHLCNLEFCLVQTGFFDGRYDDHDAYQFLLITTFQLVGKSEIKITYSQQYMVPLDCRHRKFRVNFGFSPDCDDMEQKEEDIATKEEEIVTLMDRPKQKEETMSNVGSCLTGDFDDMEPGSNQSEKEENFGNVNFCLTSHTDDNICKDNTELQRM</sequence>
<name>A0AAW1VMX3_RUBAR</name>
<accession>A0AAW1VMX3</accession>
<dbReference type="EMBL" id="JBEDUW010000184">
    <property type="protein sequence ID" value="KAK9904580.1"/>
    <property type="molecule type" value="Genomic_DNA"/>
</dbReference>
<gene>
    <name evidence="1" type="ORF">M0R45_000545</name>
</gene>
<proteinExistence type="predicted"/>
<evidence type="ECO:0000313" key="2">
    <source>
        <dbReference type="Proteomes" id="UP001457282"/>
    </source>
</evidence>
<dbReference type="AlphaFoldDB" id="A0AAW1VMX3"/>
<protein>
    <submittedName>
        <fullName evidence="1">Uncharacterized protein</fullName>
    </submittedName>
</protein>
<evidence type="ECO:0000313" key="1">
    <source>
        <dbReference type="EMBL" id="KAK9904580.1"/>
    </source>
</evidence>